<gene>
    <name evidence="2" type="ORF">G4B88_026764</name>
</gene>
<comment type="caution">
    <text evidence="2">The sequence shown here is derived from an EMBL/GenBank/DDBJ whole genome shotgun (WGS) entry which is preliminary data.</text>
</comment>
<keyword evidence="1" id="KW-0732">Signal</keyword>
<organism evidence="2 3">
    <name type="scientific">Cannabis sativa</name>
    <name type="common">Hemp</name>
    <name type="synonym">Marijuana</name>
    <dbReference type="NCBI Taxonomy" id="3483"/>
    <lineage>
        <taxon>Eukaryota</taxon>
        <taxon>Viridiplantae</taxon>
        <taxon>Streptophyta</taxon>
        <taxon>Embryophyta</taxon>
        <taxon>Tracheophyta</taxon>
        <taxon>Spermatophyta</taxon>
        <taxon>Magnoliopsida</taxon>
        <taxon>eudicotyledons</taxon>
        <taxon>Gunneridae</taxon>
        <taxon>Pentapetalae</taxon>
        <taxon>rosids</taxon>
        <taxon>fabids</taxon>
        <taxon>Rosales</taxon>
        <taxon>Cannabaceae</taxon>
        <taxon>Cannabis</taxon>
    </lineage>
</organism>
<dbReference type="EMBL" id="JAATIQ010000247">
    <property type="protein sequence ID" value="KAF4367257.1"/>
    <property type="molecule type" value="Genomic_DNA"/>
</dbReference>
<dbReference type="AlphaFoldDB" id="A0A7J6F940"/>
<feature type="signal peptide" evidence="1">
    <location>
        <begin position="1"/>
        <end position="24"/>
    </location>
</feature>
<accession>A0A7J6F940</accession>
<proteinExistence type="predicted"/>
<sequence>MSFSTKILFFFLLSISLKSTLTFGAQKPNTVYIITTNNLPKNNTNPDEFKIQISNSKQSLSKLETTLKWGGNYNFVVSESTSTYYLEALWGNVMASVNVFKPNRDIGHQSVFWLIKPDGFYLSWDNSTWVQKGVWETE</sequence>
<evidence type="ECO:0000256" key="1">
    <source>
        <dbReference type="SAM" id="SignalP"/>
    </source>
</evidence>
<protein>
    <recommendedName>
        <fullName evidence="4">S-protein homolog</fullName>
    </recommendedName>
</protein>
<dbReference type="PANTHER" id="PTHR35630:SF1">
    <property type="entry name" value="LEGUMINOSIN GROUP486 SECRETED PEPTIDE"/>
    <property type="match status" value="1"/>
</dbReference>
<evidence type="ECO:0000313" key="3">
    <source>
        <dbReference type="Proteomes" id="UP000583929"/>
    </source>
</evidence>
<dbReference type="PANTHER" id="PTHR35630">
    <property type="entry name" value="LEGUMINOSIN GROUP486 SECRETED PEPTIDE"/>
    <property type="match status" value="1"/>
</dbReference>
<evidence type="ECO:0008006" key="4">
    <source>
        <dbReference type="Google" id="ProtNLM"/>
    </source>
</evidence>
<feature type="chain" id="PRO_5029477070" description="S-protein homolog" evidence="1">
    <location>
        <begin position="25"/>
        <end position="138"/>
    </location>
</feature>
<evidence type="ECO:0000313" key="2">
    <source>
        <dbReference type="EMBL" id="KAF4367257.1"/>
    </source>
</evidence>
<dbReference type="Proteomes" id="UP000583929">
    <property type="component" value="Unassembled WGS sequence"/>
</dbReference>
<keyword evidence="3" id="KW-1185">Reference proteome</keyword>
<reference evidence="2 3" key="1">
    <citation type="journal article" date="2020" name="bioRxiv">
        <title>Sequence and annotation of 42 cannabis genomes reveals extensive copy number variation in cannabinoid synthesis and pathogen resistance genes.</title>
        <authorList>
            <person name="Mckernan K.J."/>
            <person name="Helbert Y."/>
            <person name="Kane L.T."/>
            <person name="Ebling H."/>
            <person name="Zhang L."/>
            <person name="Liu B."/>
            <person name="Eaton Z."/>
            <person name="Mclaughlin S."/>
            <person name="Kingan S."/>
            <person name="Baybayan P."/>
            <person name="Concepcion G."/>
            <person name="Jordan M."/>
            <person name="Riva A."/>
            <person name="Barbazuk W."/>
            <person name="Harkins T."/>
        </authorList>
    </citation>
    <scope>NUCLEOTIDE SEQUENCE [LARGE SCALE GENOMIC DNA]</scope>
    <source>
        <strain evidence="3">cv. Jamaican Lion 4</strain>
        <tissue evidence="2">Leaf</tissue>
    </source>
</reference>
<name>A0A7J6F940_CANSA</name>